<evidence type="ECO:0000256" key="3">
    <source>
        <dbReference type="ARBA" id="ARBA00022691"/>
    </source>
</evidence>
<dbReference type="PANTHER" id="PTHR35897">
    <property type="entry name" value="METHYLTRANSFERASE AUSD"/>
    <property type="match status" value="1"/>
</dbReference>
<dbReference type="OrthoDB" id="2094832at2759"/>
<name>A0A0C9W669_9AGAM</name>
<dbReference type="InterPro" id="IPR051654">
    <property type="entry name" value="Meroterpenoid_MTases"/>
</dbReference>
<keyword evidence="6" id="KW-1185">Reference proteome</keyword>
<dbReference type="Proteomes" id="UP000053820">
    <property type="component" value="Unassembled WGS sequence"/>
</dbReference>
<comment type="similarity">
    <text evidence="4">Belongs to the class I-like SAM-binding methyltransferase superfamily.</text>
</comment>
<evidence type="ECO:0000256" key="2">
    <source>
        <dbReference type="ARBA" id="ARBA00022679"/>
    </source>
</evidence>
<proteinExistence type="inferred from homology"/>
<comment type="pathway">
    <text evidence="1">Secondary metabolite biosynthesis.</text>
</comment>
<evidence type="ECO:0000256" key="4">
    <source>
        <dbReference type="ARBA" id="ARBA00038314"/>
    </source>
</evidence>
<evidence type="ECO:0000313" key="6">
    <source>
        <dbReference type="Proteomes" id="UP000053820"/>
    </source>
</evidence>
<organism evidence="5 6">
    <name type="scientific">Hydnomerulius pinastri MD-312</name>
    <dbReference type="NCBI Taxonomy" id="994086"/>
    <lineage>
        <taxon>Eukaryota</taxon>
        <taxon>Fungi</taxon>
        <taxon>Dikarya</taxon>
        <taxon>Basidiomycota</taxon>
        <taxon>Agaricomycotina</taxon>
        <taxon>Agaricomycetes</taxon>
        <taxon>Agaricomycetidae</taxon>
        <taxon>Boletales</taxon>
        <taxon>Boletales incertae sedis</taxon>
        <taxon>Leucogyrophana</taxon>
    </lineage>
</organism>
<dbReference type="Gene3D" id="3.40.50.150">
    <property type="entry name" value="Vaccinia Virus protein VP39"/>
    <property type="match status" value="1"/>
</dbReference>
<evidence type="ECO:0008006" key="7">
    <source>
        <dbReference type="Google" id="ProtNLM"/>
    </source>
</evidence>
<reference evidence="5 6" key="1">
    <citation type="submission" date="2014-04" db="EMBL/GenBank/DDBJ databases">
        <title>Evolutionary Origins and Diversification of the Mycorrhizal Mutualists.</title>
        <authorList>
            <consortium name="DOE Joint Genome Institute"/>
            <consortium name="Mycorrhizal Genomics Consortium"/>
            <person name="Kohler A."/>
            <person name="Kuo A."/>
            <person name="Nagy L.G."/>
            <person name="Floudas D."/>
            <person name="Copeland A."/>
            <person name="Barry K.W."/>
            <person name="Cichocki N."/>
            <person name="Veneault-Fourrey C."/>
            <person name="LaButti K."/>
            <person name="Lindquist E.A."/>
            <person name="Lipzen A."/>
            <person name="Lundell T."/>
            <person name="Morin E."/>
            <person name="Murat C."/>
            <person name="Riley R."/>
            <person name="Ohm R."/>
            <person name="Sun H."/>
            <person name="Tunlid A."/>
            <person name="Henrissat B."/>
            <person name="Grigoriev I.V."/>
            <person name="Hibbett D.S."/>
            <person name="Martin F."/>
        </authorList>
    </citation>
    <scope>NUCLEOTIDE SEQUENCE [LARGE SCALE GENOMIC DNA]</scope>
    <source>
        <strain evidence="5 6">MD-312</strain>
    </source>
</reference>
<protein>
    <recommendedName>
        <fullName evidence="7">Methyltransferase domain-containing protein</fullName>
    </recommendedName>
</protein>
<evidence type="ECO:0000313" key="5">
    <source>
        <dbReference type="EMBL" id="KIJ62353.1"/>
    </source>
</evidence>
<dbReference type="AlphaFoldDB" id="A0A0C9W669"/>
<accession>A0A0C9W669</accession>
<dbReference type="SUPFAM" id="SSF53335">
    <property type="entry name" value="S-adenosyl-L-methionine-dependent methyltransferases"/>
    <property type="match status" value="1"/>
</dbReference>
<dbReference type="EMBL" id="KN839856">
    <property type="protein sequence ID" value="KIJ62353.1"/>
    <property type="molecule type" value="Genomic_DNA"/>
</dbReference>
<evidence type="ECO:0000256" key="1">
    <source>
        <dbReference type="ARBA" id="ARBA00005179"/>
    </source>
</evidence>
<dbReference type="PANTHER" id="PTHR35897:SF1">
    <property type="entry name" value="METHYLTRANSFERASE AUSD"/>
    <property type="match status" value="1"/>
</dbReference>
<sequence length="310" mass="35323">MSPDGDHILREQHPNESLIPALDSSLFGLSEEQKAFLLHAIRDLDQGVGEEEITRRVLEAQSDKTYPYPCIRAFHHVSLFMAENTVFGRIRDVIVKPRQDESPLLLDIGCCMGTDLRYLAYLGYPPKSLIGCDVRGEFIELGYKLYSDRDKCEIPFFVGDIFDIELRPFPQQSDSTSLPLTEVSNLNQLRGRVKYIYAGALFHLFDEGTQEAIARRLASLLDVRGGESAVVFGRHSAQEKEGMIDDSMGRVRYAHSPDSWERLWKRRLWKRVAGDMLVSVEADLRTHPSVRTKARGTRMMWWSVCIASRG</sequence>
<keyword evidence="2" id="KW-0808">Transferase</keyword>
<keyword evidence="3" id="KW-0949">S-adenosyl-L-methionine</keyword>
<dbReference type="GO" id="GO:0016740">
    <property type="term" value="F:transferase activity"/>
    <property type="evidence" value="ECO:0007669"/>
    <property type="project" value="UniProtKB-KW"/>
</dbReference>
<gene>
    <name evidence="5" type="ORF">HYDPIDRAFT_94825</name>
</gene>
<dbReference type="HOGENOM" id="CLU_051542_1_0_1"/>
<dbReference type="InterPro" id="IPR029063">
    <property type="entry name" value="SAM-dependent_MTases_sf"/>
</dbReference>